<dbReference type="InterPro" id="IPR003660">
    <property type="entry name" value="HAMP_dom"/>
</dbReference>
<keyword evidence="6" id="KW-0472">Membrane</keyword>
<evidence type="ECO:0000256" key="5">
    <source>
        <dbReference type="SAM" id="MobiDB-lite"/>
    </source>
</evidence>
<dbReference type="PROSITE" id="PS50883">
    <property type="entry name" value="EAL"/>
    <property type="match status" value="1"/>
</dbReference>
<feature type="domain" description="PAS" evidence="7">
    <location>
        <begin position="150"/>
        <end position="222"/>
    </location>
</feature>
<dbReference type="Pfam" id="PF00989">
    <property type="entry name" value="PAS"/>
    <property type="match status" value="1"/>
</dbReference>
<dbReference type="CDD" id="cd01948">
    <property type="entry name" value="EAL"/>
    <property type="match status" value="1"/>
</dbReference>
<organism evidence="12 13">
    <name type="scientific">Halochromatium glycolicum</name>
    <dbReference type="NCBI Taxonomy" id="85075"/>
    <lineage>
        <taxon>Bacteria</taxon>
        <taxon>Pseudomonadati</taxon>
        <taxon>Pseudomonadota</taxon>
        <taxon>Gammaproteobacteria</taxon>
        <taxon>Chromatiales</taxon>
        <taxon>Chromatiaceae</taxon>
        <taxon>Halochromatium</taxon>
    </lineage>
</organism>
<dbReference type="InterPro" id="IPR001633">
    <property type="entry name" value="EAL_dom"/>
</dbReference>
<keyword evidence="3" id="KW-0973">c-di-GMP</keyword>
<evidence type="ECO:0000259" key="8">
    <source>
        <dbReference type="PROSITE" id="PS50113"/>
    </source>
</evidence>
<dbReference type="Pfam" id="PF00563">
    <property type="entry name" value="EAL"/>
    <property type="match status" value="1"/>
</dbReference>
<feature type="region of interest" description="Disordered" evidence="5">
    <location>
        <begin position="1"/>
        <end position="26"/>
    </location>
</feature>
<dbReference type="SUPFAM" id="SSF158472">
    <property type="entry name" value="HAMP domain-like"/>
    <property type="match status" value="1"/>
</dbReference>
<dbReference type="SMART" id="SM00304">
    <property type="entry name" value="HAMP"/>
    <property type="match status" value="1"/>
</dbReference>
<dbReference type="Gene3D" id="3.30.450.20">
    <property type="entry name" value="PAS domain"/>
    <property type="match status" value="2"/>
</dbReference>
<dbReference type="GO" id="GO:0007165">
    <property type="term" value="P:signal transduction"/>
    <property type="evidence" value="ECO:0007669"/>
    <property type="project" value="InterPro"/>
</dbReference>
<dbReference type="InterPro" id="IPR052155">
    <property type="entry name" value="Biofilm_reg_signaling"/>
</dbReference>
<dbReference type="CDD" id="cd00130">
    <property type="entry name" value="PAS"/>
    <property type="match status" value="1"/>
</dbReference>
<proteinExistence type="predicted"/>
<dbReference type="InterPro" id="IPR013656">
    <property type="entry name" value="PAS_4"/>
</dbReference>
<dbReference type="NCBIfam" id="TIGR00254">
    <property type="entry name" value="GGDEF"/>
    <property type="match status" value="1"/>
</dbReference>
<feature type="compositionally biased region" description="Basic residues" evidence="5">
    <location>
        <begin position="1"/>
        <end position="10"/>
    </location>
</feature>
<dbReference type="PROSITE" id="PS50885">
    <property type="entry name" value="HAMP"/>
    <property type="match status" value="1"/>
</dbReference>
<dbReference type="RefSeq" id="WP_200344472.1">
    <property type="nucleotide sequence ID" value="NZ_NRSJ01000003.1"/>
</dbReference>
<evidence type="ECO:0000259" key="9">
    <source>
        <dbReference type="PROSITE" id="PS50883"/>
    </source>
</evidence>
<dbReference type="Pfam" id="PF00672">
    <property type="entry name" value="HAMP"/>
    <property type="match status" value="1"/>
</dbReference>
<dbReference type="CDD" id="cd01949">
    <property type="entry name" value="GGDEF"/>
    <property type="match status" value="1"/>
</dbReference>
<feature type="domain" description="PAC" evidence="8">
    <location>
        <begin position="353"/>
        <end position="409"/>
    </location>
</feature>
<name>A0AAJ0U1K0_9GAMM</name>
<evidence type="ECO:0000256" key="4">
    <source>
        <dbReference type="ARBA" id="ARBA00051114"/>
    </source>
</evidence>
<dbReference type="EC" id="3.1.4.52" evidence="2"/>
<dbReference type="Pfam" id="PF00990">
    <property type="entry name" value="GGDEF"/>
    <property type="match status" value="1"/>
</dbReference>
<dbReference type="PANTHER" id="PTHR44757">
    <property type="entry name" value="DIGUANYLATE CYCLASE DGCP"/>
    <property type="match status" value="1"/>
</dbReference>
<dbReference type="InterPro" id="IPR013767">
    <property type="entry name" value="PAS_fold"/>
</dbReference>
<dbReference type="GO" id="GO:0071732">
    <property type="term" value="P:cellular response to nitric oxide"/>
    <property type="evidence" value="ECO:0007669"/>
    <property type="project" value="UniProtKB-ARBA"/>
</dbReference>
<evidence type="ECO:0000259" key="10">
    <source>
        <dbReference type="PROSITE" id="PS50885"/>
    </source>
</evidence>
<dbReference type="Gene3D" id="3.20.20.450">
    <property type="entry name" value="EAL domain"/>
    <property type="match status" value="1"/>
</dbReference>
<comment type="caution">
    <text evidence="12">The sequence shown here is derived from an EMBL/GenBank/DDBJ whole genome shotgun (WGS) entry which is preliminary data.</text>
</comment>
<reference evidence="12" key="1">
    <citation type="submission" date="2017-08" db="EMBL/GenBank/DDBJ databases">
        <authorList>
            <person name="Imhoff J.F."/>
            <person name="Rahn T."/>
            <person name="Kuenzel S."/>
            <person name="Neulinger S.C."/>
        </authorList>
    </citation>
    <scope>NUCLEOTIDE SEQUENCE</scope>
    <source>
        <strain evidence="12">DSM 11080</strain>
    </source>
</reference>
<comment type="cofactor">
    <cofactor evidence="1">
        <name>Mg(2+)</name>
        <dbReference type="ChEBI" id="CHEBI:18420"/>
    </cofactor>
</comment>
<dbReference type="InterPro" id="IPR000014">
    <property type="entry name" value="PAS"/>
</dbReference>
<dbReference type="SMART" id="SM00267">
    <property type="entry name" value="GGDEF"/>
    <property type="match status" value="1"/>
</dbReference>
<dbReference type="InterPro" id="IPR001610">
    <property type="entry name" value="PAC"/>
</dbReference>
<feature type="domain" description="EAL" evidence="9">
    <location>
        <begin position="590"/>
        <end position="846"/>
    </location>
</feature>
<dbReference type="SUPFAM" id="SSF55785">
    <property type="entry name" value="PYP-like sensor domain (PAS domain)"/>
    <property type="match status" value="2"/>
</dbReference>
<dbReference type="InterPro" id="IPR043128">
    <property type="entry name" value="Rev_trsase/Diguanyl_cyclase"/>
</dbReference>
<dbReference type="SUPFAM" id="SSF55073">
    <property type="entry name" value="Nucleotide cyclase"/>
    <property type="match status" value="1"/>
</dbReference>
<evidence type="ECO:0000256" key="1">
    <source>
        <dbReference type="ARBA" id="ARBA00001946"/>
    </source>
</evidence>
<dbReference type="InterPro" id="IPR035965">
    <property type="entry name" value="PAS-like_dom_sf"/>
</dbReference>
<sequence>MSTPSFHRRTSPPAAKPPDGNQRKRPRLSRLQLKIWLATGVAVLAGFLAVQLDHYRSSQQDVPGAVQAEEQTDAGFPTRLRDHALIFLILFIVGGALLQYLVIGRLRRIQSGIAALERGDYSARLPTTGQDELAEVAQSFNRMASAIALRDQQFRIALDSIRDAFVVTDAATDEIRIWNPAAEQLFGYSAAEALGQPLHALLAPEHHERAARYGLAQFAQTGEGSAIGKTLEVEARHKNGTLLPIELSLSAMRQGERWMGLGVARDISERKRARQALEAERAFLQNVMDGIDDPILVIARDYTVLRMNRVARQASAVVQLDTSCLKCHQVSHHSEQPCSGTEHPCPLQEVLSTGRTCRVIHTHNGRNGEQRTLKMVATPLRDERRALIGIIESSRDITEQLALVEQLREKDLSYAHLVQHDTLTGLPNRLLFADRLSQGIRRAHRRGTKLAVLFIDLDRFKHINDSFDHNYGDEVLRSVAKRLRTIFREDDTLARMGSDEFAIILTELKQDSDAALVARKILGLFAESFKVQGHRLFLGACIGLSLYPEHGDSVDELVRNADAALHRAKEEGRNTYQYYSQDLTAKAFERILLEASLHQAVVHGELILHYQPQFDLASGGVCGVEALVRWQHPEMGLVSPARFIPLAEESGSILGIGEWVLYEATRQMQRWQTAGLMTESAIVSVNLSVKQFDQDDMIEMVHAALEDSSLRPGSLELEITESIMLQAPELAARRLAQLRKLGARIAVDDFGTGYSSLSYLRSLPLTKLKVDQSFVSDLPHDPNDVAIAKAVIGLARSLSLEVLAEGIETDEQLDFLIREGCHTGQGYLFSRPLDADALERYLQQRKGTAGWAD</sequence>
<evidence type="ECO:0000259" key="11">
    <source>
        <dbReference type="PROSITE" id="PS50887"/>
    </source>
</evidence>
<dbReference type="FunFam" id="3.20.20.450:FF:000001">
    <property type="entry name" value="Cyclic di-GMP phosphodiesterase yahA"/>
    <property type="match status" value="1"/>
</dbReference>
<dbReference type="EMBL" id="NRSJ01000003">
    <property type="protein sequence ID" value="MBK1703472.1"/>
    <property type="molecule type" value="Genomic_DNA"/>
</dbReference>
<evidence type="ECO:0000313" key="13">
    <source>
        <dbReference type="Proteomes" id="UP001296776"/>
    </source>
</evidence>
<dbReference type="PROSITE" id="PS50112">
    <property type="entry name" value="PAS"/>
    <property type="match status" value="1"/>
</dbReference>
<dbReference type="Gene3D" id="6.10.340.10">
    <property type="match status" value="1"/>
</dbReference>
<dbReference type="Proteomes" id="UP001296776">
    <property type="component" value="Unassembled WGS sequence"/>
</dbReference>
<dbReference type="GO" id="GO:0071111">
    <property type="term" value="F:cyclic-guanylate-specific phosphodiesterase activity"/>
    <property type="evidence" value="ECO:0007669"/>
    <property type="project" value="UniProtKB-EC"/>
</dbReference>
<dbReference type="SMART" id="SM00086">
    <property type="entry name" value="PAC"/>
    <property type="match status" value="2"/>
</dbReference>
<dbReference type="SUPFAM" id="SSF141868">
    <property type="entry name" value="EAL domain-like"/>
    <property type="match status" value="1"/>
</dbReference>
<dbReference type="CDD" id="cd06225">
    <property type="entry name" value="HAMP"/>
    <property type="match status" value="1"/>
</dbReference>
<dbReference type="PROSITE" id="PS50887">
    <property type="entry name" value="GGDEF"/>
    <property type="match status" value="1"/>
</dbReference>
<feature type="domain" description="PAC" evidence="8">
    <location>
        <begin position="229"/>
        <end position="279"/>
    </location>
</feature>
<dbReference type="SMART" id="SM00052">
    <property type="entry name" value="EAL"/>
    <property type="match status" value="1"/>
</dbReference>
<evidence type="ECO:0000313" key="12">
    <source>
        <dbReference type="EMBL" id="MBK1703472.1"/>
    </source>
</evidence>
<dbReference type="NCBIfam" id="TIGR00229">
    <property type="entry name" value="sensory_box"/>
    <property type="match status" value="1"/>
</dbReference>
<dbReference type="PROSITE" id="PS50113">
    <property type="entry name" value="PAC"/>
    <property type="match status" value="2"/>
</dbReference>
<evidence type="ECO:0000259" key="7">
    <source>
        <dbReference type="PROSITE" id="PS50112"/>
    </source>
</evidence>
<dbReference type="InterPro" id="IPR035919">
    <property type="entry name" value="EAL_sf"/>
</dbReference>
<feature type="domain" description="GGDEF" evidence="11">
    <location>
        <begin position="448"/>
        <end position="581"/>
    </location>
</feature>
<reference evidence="12" key="2">
    <citation type="journal article" date="2020" name="Microorganisms">
        <title>Osmotic Adaptation and Compatible Solute Biosynthesis of Phototrophic Bacteria as Revealed from Genome Analyses.</title>
        <authorList>
            <person name="Imhoff J.F."/>
            <person name="Rahn T."/>
            <person name="Kunzel S."/>
            <person name="Keller A."/>
            <person name="Neulinger S.C."/>
        </authorList>
    </citation>
    <scope>NUCLEOTIDE SEQUENCE</scope>
    <source>
        <strain evidence="12">DSM 11080</strain>
    </source>
</reference>
<dbReference type="GO" id="GO:0006355">
    <property type="term" value="P:regulation of DNA-templated transcription"/>
    <property type="evidence" value="ECO:0007669"/>
    <property type="project" value="InterPro"/>
</dbReference>
<dbReference type="AlphaFoldDB" id="A0AAJ0U1K0"/>
<dbReference type="InterPro" id="IPR000700">
    <property type="entry name" value="PAS-assoc_C"/>
</dbReference>
<protein>
    <recommendedName>
        <fullName evidence="2">cyclic-guanylate-specific phosphodiesterase</fullName>
        <ecNumber evidence="2">3.1.4.52</ecNumber>
    </recommendedName>
</protein>
<evidence type="ECO:0000256" key="6">
    <source>
        <dbReference type="SAM" id="Phobius"/>
    </source>
</evidence>
<keyword evidence="13" id="KW-1185">Reference proteome</keyword>
<dbReference type="InterPro" id="IPR029787">
    <property type="entry name" value="Nucleotide_cyclase"/>
</dbReference>
<feature type="transmembrane region" description="Helical" evidence="6">
    <location>
        <begin position="84"/>
        <end position="103"/>
    </location>
</feature>
<comment type="catalytic activity">
    <reaction evidence="4">
        <text>3',3'-c-di-GMP + H2O = 5'-phosphoguanylyl(3'-&gt;5')guanosine + H(+)</text>
        <dbReference type="Rhea" id="RHEA:24902"/>
        <dbReference type="ChEBI" id="CHEBI:15377"/>
        <dbReference type="ChEBI" id="CHEBI:15378"/>
        <dbReference type="ChEBI" id="CHEBI:58754"/>
        <dbReference type="ChEBI" id="CHEBI:58805"/>
        <dbReference type="EC" id="3.1.4.52"/>
    </reaction>
    <physiologicalReaction direction="left-to-right" evidence="4">
        <dbReference type="Rhea" id="RHEA:24903"/>
    </physiologicalReaction>
</comment>
<dbReference type="FunFam" id="3.30.70.270:FF:000001">
    <property type="entry name" value="Diguanylate cyclase domain protein"/>
    <property type="match status" value="1"/>
</dbReference>
<evidence type="ECO:0000256" key="2">
    <source>
        <dbReference type="ARBA" id="ARBA00012282"/>
    </source>
</evidence>
<dbReference type="Gene3D" id="3.30.70.270">
    <property type="match status" value="1"/>
</dbReference>
<dbReference type="SMART" id="SM00091">
    <property type="entry name" value="PAS"/>
    <property type="match status" value="2"/>
</dbReference>
<dbReference type="InterPro" id="IPR000160">
    <property type="entry name" value="GGDEF_dom"/>
</dbReference>
<dbReference type="Pfam" id="PF08448">
    <property type="entry name" value="PAS_4"/>
    <property type="match status" value="1"/>
</dbReference>
<feature type="domain" description="HAMP" evidence="10">
    <location>
        <begin position="100"/>
        <end position="152"/>
    </location>
</feature>
<keyword evidence="6" id="KW-0812">Transmembrane</keyword>
<dbReference type="PANTHER" id="PTHR44757:SF2">
    <property type="entry name" value="BIOFILM ARCHITECTURE MAINTENANCE PROTEIN MBAA"/>
    <property type="match status" value="1"/>
</dbReference>
<accession>A0AAJ0U1K0</accession>
<gene>
    <name evidence="12" type="ORF">CKO40_02610</name>
</gene>
<dbReference type="GO" id="GO:0016020">
    <property type="term" value="C:membrane"/>
    <property type="evidence" value="ECO:0007669"/>
    <property type="project" value="InterPro"/>
</dbReference>
<evidence type="ECO:0000256" key="3">
    <source>
        <dbReference type="ARBA" id="ARBA00022636"/>
    </source>
</evidence>
<keyword evidence="6" id="KW-1133">Transmembrane helix</keyword>